<keyword evidence="1" id="KW-0808">Transferase</keyword>
<dbReference type="SUPFAM" id="SSF55729">
    <property type="entry name" value="Acyl-CoA N-acyltransferases (Nat)"/>
    <property type="match status" value="1"/>
</dbReference>
<dbReference type="RefSeq" id="WP_053859940.1">
    <property type="nucleotide sequence ID" value="NZ_JAVDQP010000005.1"/>
</dbReference>
<accession>A0ABD5CI91</accession>
<sequence length="180" mass="19785">MTETIAIRRIHADEAMACVDSLADLLIDCVEGGASVSFMLPISRQTALRFWQQVANGVARDERILLVAERADGKIVGTVQLITAQPENQPHRADVAKMLVHRDARRRGIAARLMTAVDDEARRAGKSVLVLDTVTGGDAERLYERAGWQRVGEVPNYALMPDGTFCGTTFFHKQLVAQTP</sequence>
<dbReference type="InterPro" id="IPR050832">
    <property type="entry name" value="Bact_Acetyltransf"/>
</dbReference>
<evidence type="ECO:0000313" key="4">
    <source>
        <dbReference type="EMBL" id="MDR6204970.1"/>
    </source>
</evidence>
<dbReference type="CDD" id="cd04301">
    <property type="entry name" value="NAT_SF"/>
    <property type="match status" value="1"/>
</dbReference>
<dbReference type="Pfam" id="PF00583">
    <property type="entry name" value="Acetyltransf_1"/>
    <property type="match status" value="1"/>
</dbReference>
<dbReference type="InterPro" id="IPR016181">
    <property type="entry name" value="Acyl_CoA_acyltransferase"/>
</dbReference>
<dbReference type="PROSITE" id="PS51186">
    <property type="entry name" value="GNAT"/>
    <property type="match status" value="1"/>
</dbReference>
<protein>
    <submittedName>
        <fullName evidence="4">GNAT superfamily N-acetyltransferase</fullName>
    </submittedName>
</protein>
<dbReference type="Gene3D" id="3.40.630.30">
    <property type="match status" value="1"/>
</dbReference>
<evidence type="ECO:0000313" key="5">
    <source>
        <dbReference type="Proteomes" id="UP001245184"/>
    </source>
</evidence>
<dbReference type="Proteomes" id="UP001245184">
    <property type="component" value="Unassembled WGS sequence"/>
</dbReference>
<evidence type="ECO:0000256" key="1">
    <source>
        <dbReference type="ARBA" id="ARBA00022679"/>
    </source>
</evidence>
<evidence type="ECO:0000256" key="2">
    <source>
        <dbReference type="ARBA" id="ARBA00023315"/>
    </source>
</evidence>
<evidence type="ECO:0000259" key="3">
    <source>
        <dbReference type="PROSITE" id="PS51186"/>
    </source>
</evidence>
<comment type="caution">
    <text evidence="4">The sequence shown here is derived from an EMBL/GenBank/DDBJ whole genome shotgun (WGS) entry which is preliminary data.</text>
</comment>
<dbReference type="GO" id="GO:0016746">
    <property type="term" value="F:acyltransferase activity"/>
    <property type="evidence" value="ECO:0007669"/>
    <property type="project" value="UniProtKB-KW"/>
</dbReference>
<keyword evidence="2" id="KW-0012">Acyltransferase</keyword>
<dbReference type="InterPro" id="IPR000182">
    <property type="entry name" value="GNAT_dom"/>
</dbReference>
<feature type="domain" description="N-acetyltransferase" evidence="3">
    <location>
        <begin position="5"/>
        <end position="176"/>
    </location>
</feature>
<reference evidence="4 5" key="1">
    <citation type="submission" date="2023-08" db="EMBL/GenBank/DDBJ databases">
        <title>Genome sequencing of plant associated microbes to promote plant fitness in Sorghum bicolor and Oryza sativa.</title>
        <authorList>
            <person name="Coleman-Derr D."/>
        </authorList>
    </citation>
    <scope>NUCLEOTIDE SEQUENCE [LARGE SCALE GENOMIC DNA]</scope>
    <source>
        <strain evidence="4 5">SLBN-33</strain>
    </source>
</reference>
<dbReference type="PANTHER" id="PTHR43877">
    <property type="entry name" value="AMINOALKYLPHOSPHONATE N-ACETYLTRANSFERASE-RELATED-RELATED"/>
    <property type="match status" value="1"/>
</dbReference>
<name>A0ABD5CI91_9BURK</name>
<dbReference type="AlphaFoldDB" id="A0ABD5CI91"/>
<proteinExistence type="predicted"/>
<dbReference type="EMBL" id="JAVIZN010000002">
    <property type="protein sequence ID" value="MDR6204970.1"/>
    <property type="molecule type" value="Genomic_DNA"/>
</dbReference>
<gene>
    <name evidence="4" type="ORF">QF025_003690</name>
</gene>
<organism evidence="4 5">
    <name type="scientific">Paraburkholderia graminis</name>
    <dbReference type="NCBI Taxonomy" id="60548"/>
    <lineage>
        <taxon>Bacteria</taxon>
        <taxon>Pseudomonadati</taxon>
        <taxon>Pseudomonadota</taxon>
        <taxon>Betaproteobacteria</taxon>
        <taxon>Burkholderiales</taxon>
        <taxon>Burkholderiaceae</taxon>
        <taxon>Paraburkholderia</taxon>
    </lineage>
</organism>